<dbReference type="InterPro" id="IPR014710">
    <property type="entry name" value="RmlC-like_jellyroll"/>
</dbReference>
<evidence type="ECO:0000256" key="1">
    <source>
        <dbReference type="ARBA" id="ARBA00023125"/>
    </source>
</evidence>
<dbReference type="InterPro" id="IPR050807">
    <property type="entry name" value="TransReg_Diox_bact_type"/>
</dbReference>
<dbReference type="PANTHER" id="PTHR46797:SF1">
    <property type="entry name" value="METHYLPHOSPHONATE SYNTHASE"/>
    <property type="match status" value="1"/>
</dbReference>
<dbReference type="InterPro" id="IPR011051">
    <property type="entry name" value="RmlC_Cupin_sf"/>
</dbReference>
<evidence type="ECO:0000313" key="3">
    <source>
        <dbReference type="EMBL" id="TDP93203.1"/>
    </source>
</evidence>
<dbReference type="PROSITE" id="PS50943">
    <property type="entry name" value="HTH_CROC1"/>
    <property type="match status" value="1"/>
</dbReference>
<dbReference type="InterPro" id="IPR010982">
    <property type="entry name" value="Lambda_DNA-bd_dom_sf"/>
</dbReference>
<dbReference type="Pfam" id="PF07883">
    <property type="entry name" value="Cupin_2"/>
    <property type="match status" value="1"/>
</dbReference>
<evidence type="ECO:0000259" key="2">
    <source>
        <dbReference type="PROSITE" id="PS50943"/>
    </source>
</evidence>
<dbReference type="AlphaFoldDB" id="A0A4R6S1S8"/>
<dbReference type="InterPro" id="IPR013096">
    <property type="entry name" value="Cupin_2"/>
</dbReference>
<keyword evidence="4" id="KW-1185">Reference proteome</keyword>
<gene>
    <name evidence="3" type="ORF">EDF62_1179</name>
</gene>
<protein>
    <submittedName>
        <fullName evidence="3">XRE family transcriptional regulator</fullName>
    </submittedName>
</protein>
<dbReference type="InterPro" id="IPR001387">
    <property type="entry name" value="Cro/C1-type_HTH"/>
</dbReference>
<feature type="domain" description="HTH cro/C1-type" evidence="2">
    <location>
        <begin position="26"/>
        <end position="80"/>
    </location>
</feature>
<dbReference type="CDD" id="cd00093">
    <property type="entry name" value="HTH_XRE"/>
    <property type="match status" value="1"/>
</dbReference>
<organism evidence="3 4">
    <name type="scientific">Leucobacter luti</name>
    <dbReference type="NCBI Taxonomy" id="340320"/>
    <lineage>
        <taxon>Bacteria</taxon>
        <taxon>Bacillati</taxon>
        <taxon>Actinomycetota</taxon>
        <taxon>Actinomycetes</taxon>
        <taxon>Micrococcales</taxon>
        <taxon>Microbacteriaceae</taxon>
        <taxon>Leucobacter</taxon>
    </lineage>
</organism>
<dbReference type="GO" id="GO:0003700">
    <property type="term" value="F:DNA-binding transcription factor activity"/>
    <property type="evidence" value="ECO:0007669"/>
    <property type="project" value="TreeGrafter"/>
</dbReference>
<name>A0A4R6S1S8_9MICO</name>
<reference evidence="3 4" key="1">
    <citation type="submission" date="2019-03" db="EMBL/GenBank/DDBJ databases">
        <title>Genomic analyses of the natural microbiome of Caenorhabditis elegans.</title>
        <authorList>
            <person name="Samuel B."/>
        </authorList>
    </citation>
    <scope>NUCLEOTIDE SEQUENCE [LARGE SCALE GENOMIC DNA]</scope>
    <source>
        <strain evidence="3 4">JUb18</strain>
    </source>
</reference>
<dbReference type="PANTHER" id="PTHR46797">
    <property type="entry name" value="HTH-TYPE TRANSCRIPTIONAL REGULATOR"/>
    <property type="match status" value="1"/>
</dbReference>
<dbReference type="Pfam" id="PF01381">
    <property type="entry name" value="HTH_3"/>
    <property type="match status" value="1"/>
</dbReference>
<dbReference type="SUPFAM" id="SSF51182">
    <property type="entry name" value="RmlC-like cupins"/>
    <property type="match status" value="1"/>
</dbReference>
<dbReference type="Gene3D" id="1.10.260.40">
    <property type="entry name" value="lambda repressor-like DNA-binding domains"/>
    <property type="match status" value="1"/>
</dbReference>
<dbReference type="SUPFAM" id="SSF47413">
    <property type="entry name" value="lambda repressor-like DNA-binding domains"/>
    <property type="match status" value="1"/>
</dbReference>
<evidence type="ECO:0000313" key="4">
    <source>
        <dbReference type="Proteomes" id="UP000295601"/>
    </source>
</evidence>
<dbReference type="CDD" id="cd02209">
    <property type="entry name" value="cupin_XRE_C"/>
    <property type="match status" value="1"/>
</dbReference>
<dbReference type="SMART" id="SM00530">
    <property type="entry name" value="HTH_XRE"/>
    <property type="match status" value="1"/>
</dbReference>
<dbReference type="Proteomes" id="UP000295601">
    <property type="component" value="Unassembled WGS sequence"/>
</dbReference>
<accession>A0A4R6S1S8</accession>
<sequence length="211" mass="22211">MRITCTIVHCVDTETEQLARVIGARVRQERKGRDLTLDELAAAAGVSRRMLVSVEQGAVNPSVGTLLRLSDALGVGLPALVEPPAQRAAKLVRAGTGAALWSGDLGGRGVLVAATAAPDVVELWDWTLAPHERHESEAHSDGTRELLQVQEGAIVVEVDGATHELQRGDALSFSGDTAHAYANPNPAGARFSLTVFEPGVGTRRQAEGSRG</sequence>
<dbReference type="Gene3D" id="2.60.120.10">
    <property type="entry name" value="Jelly Rolls"/>
    <property type="match status" value="1"/>
</dbReference>
<dbReference type="GO" id="GO:0003677">
    <property type="term" value="F:DNA binding"/>
    <property type="evidence" value="ECO:0007669"/>
    <property type="project" value="UniProtKB-KW"/>
</dbReference>
<keyword evidence="1" id="KW-0238">DNA-binding</keyword>
<comment type="caution">
    <text evidence="3">The sequence shown here is derived from an EMBL/GenBank/DDBJ whole genome shotgun (WGS) entry which is preliminary data.</text>
</comment>
<dbReference type="EMBL" id="SNYA01000003">
    <property type="protein sequence ID" value="TDP93203.1"/>
    <property type="molecule type" value="Genomic_DNA"/>
</dbReference>
<dbReference type="GO" id="GO:0005829">
    <property type="term" value="C:cytosol"/>
    <property type="evidence" value="ECO:0007669"/>
    <property type="project" value="TreeGrafter"/>
</dbReference>
<proteinExistence type="predicted"/>